<dbReference type="InterPro" id="IPR044876">
    <property type="entry name" value="HRDC_dom_sf"/>
</dbReference>
<evidence type="ECO:0000259" key="1">
    <source>
        <dbReference type="PROSITE" id="PS50967"/>
    </source>
</evidence>
<dbReference type="GO" id="GO:0000166">
    <property type="term" value="F:nucleotide binding"/>
    <property type="evidence" value="ECO:0007669"/>
    <property type="project" value="InterPro"/>
</dbReference>
<dbReference type="InterPro" id="IPR010997">
    <property type="entry name" value="HRDC-like_sf"/>
</dbReference>
<dbReference type="SUPFAM" id="SSF47819">
    <property type="entry name" value="HRDC-like"/>
    <property type="match status" value="1"/>
</dbReference>
<dbReference type="GO" id="GO:0000723">
    <property type="term" value="P:telomere maintenance"/>
    <property type="evidence" value="ECO:0007669"/>
    <property type="project" value="InterPro"/>
</dbReference>
<proteinExistence type="predicted"/>
<dbReference type="Pfam" id="PF05970">
    <property type="entry name" value="PIF1"/>
    <property type="match status" value="1"/>
</dbReference>
<evidence type="ECO:0000313" key="2">
    <source>
        <dbReference type="EMBL" id="SCY29467.1"/>
    </source>
</evidence>
<dbReference type="Pfam" id="PF00570">
    <property type="entry name" value="HRDC"/>
    <property type="match status" value="1"/>
</dbReference>
<keyword evidence="3" id="KW-1185">Reference proteome</keyword>
<gene>
    <name evidence="2" type="ORF">SAMN05216233_106174</name>
</gene>
<accession>A0A1G5ER42</accession>
<dbReference type="PANTHER" id="PTHR47642">
    <property type="entry name" value="ATP-DEPENDENT DNA HELICASE"/>
    <property type="match status" value="1"/>
</dbReference>
<dbReference type="Proteomes" id="UP000198870">
    <property type="component" value="Unassembled WGS sequence"/>
</dbReference>
<protein>
    <submittedName>
        <fullName evidence="2">HRDC domain-containing protein</fullName>
    </submittedName>
</protein>
<dbReference type="InterPro" id="IPR010285">
    <property type="entry name" value="DNA_helicase_pif1-like_DEAD"/>
</dbReference>
<dbReference type="EMBL" id="FMUX01000006">
    <property type="protein sequence ID" value="SCY29467.1"/>
    <property type="molecule type" value="Genomic_DNA"/>
</dbReference>
<dbReference type="Gene3D" id="1.10.150.80">
    <property type="entry name" value="HRDC domain"/>
    <property type="match status" value="1"/>
</dbReference>
<evidence type="ECO:0000313" key="3">
    <source>
        <dbReference type="Proteomes" id="UP000198870"/>
    </source>
</evidence>
<dbReference type="CDD" id="cd18037">
    <property type="entry name" value="DEXSc_Pif1_like"/>
    <property type="match status" value="1"/>
</dbReference>
<feature type="domain" description="HRDC" evidence="1">
    <location>
        <begin position="615"/>
        <end position="695"/>
    </location>
</feature>
<dbReference type="RefSeq" id="WP_092210608.1">
    <property type="nucleotide sequence ID" value="NZ_FMUX01000006.1"/>
</dbReference>
<dbReference type="GO" id="GO:0006281">
    <property type="term" value="P:DNA repair"/>
    <property type="evidence" value="ECO:0007669"/>
    <property type="project" value="InterPro"/>
</dbReference>
<dbReference type="OrthoDB" id="9763659at2"/>
<dbReference type="GO" id="GO:0003678">
    <property type="term" value="F:DNA helicase activity"/>
    <property type="evidence" value="ECO:0007669"/>
    <property type="project" value="InterPro"/>
</dbReference>
<dbReference type="AlphaFoldDB" id="A0A1G5ER42"/>
<dbReference type="GO" id="GO:0003676">
    <property type="term" value="F:nucleic acid binding"/>
    <property type="evidence" value="ECO:0007669"/>
    <property type="project" value="InterPro"/>
</dbReference>
<dbReference type="InterPro" id="IPR003593">
    <property type="entry name" value="AAA+_ATPase"/>
</dbReference>
<dbReference type="InterPro" id="IPR027417">
    <property type="entry name" value="P-loop_NTPase"/>
</dbReference>
<dbReference type="STRING" id="419481.SAMN05216233_106174"/>
<dbReference type="SMART" id="SM00382">
    <property type="entry name" value="AAA"/>
    <property type="match status" value="1"/>
</dbReference>
<dbReference type="Gene3D" id="2.30.30.940">
    <property type="match status" value="1"/>
</dbReference>
<dbReference type="InterPro" id="IPR051055">
    <property type="entry name" value="PIF1_helicase"/>
</dbReference>
<organism evidence="2 3">
    <name type="scientific">Desulfoluna spongiiphila</name>
    <dbReference type="NCBI Taxonomy" id="419481"/>
    <lineage>
        <taxon>Bacteria</taxon>
        <taxon>Pseudomonadati</taxon>
        <taxon>Thermodesulfobacteriota</taxon>
        <taxon>Desulfobacteria</taxon>
        <taxon>Desulfobacterales</taxon>
        <taxon>Desulfolunaceae</taxon>
        <taxon>Desulfoluna</taxon>
    </lineage>
</organism>
<dbReference type="SUPFAM" id="SSF52540">
    <property type="entry name" value="P-loop containing nucleoside triphosphate hydrolases"/>
    <property type="match status" value="2"/>
</dbReference>
<dbReference type="PROSITE" id="PS50967">
    <property type="entry name" value="HRDC"/>
    <property type="match status" value="1"/>
</dbReference>
<dbReference type="Gene3D" id="3.40.50.300">
    <property type="entry name" value="P-loop containing nucleotide triphosphate hydrolases"/>
    <property type="match status" value="1"/>
</dbReference>
<dbReference type="CDD" id="cd18809">
    <property type="entry name" value="SF1_C_RecD"/>
    <property type="match status" value="1"/>
</dbReference>
<reference evidence="2 3" key="1">
    <citation type="submission" date="2016-10" db="EMBL/GenBank/DDBJ databases">
        <authorList>
            <person name="de Groot N.N."/>
        </authorList>
    </citation>
    <scope>NUCLEOTIDE SEQUENCE [LARGE SCALE GENOMIC DNA]</scope>
    <source>
        <strain evidence="2 3">AA1</strain>
    </source>
</reference>
<dbReference type="InterPro" id="IPR002121">
    <property type="entry name" value="HRDC_dom"/>
</dbReference>
<dbReference type="FunFam" id="3.40.50.300:FF:001498">
    <property type="entry name" value="ATP-dependent DNA helicase"/>
    <property type="match status" value="1"/>
</dbReference>
<dbReference type="SMART" id="SM00341">
    <property type="entry name" value="HRDC"/>
    <property type="match status" value="1"/>
</dbReference>
<name>A0A1G5ER42_9BACT</name>
<sequence length="707" mass="79494">MHQNNELELAFEFVQGTQRNLFLTGKAGTGKTTFLHRVKEEIPKRMVVVAPTGVAAINAGGTTIHSFFQMPFGPLPPDTTLQNRRFSKKKIHIIQSLDLLVIDEISMVRADLLDGIDQVLRRYRDRTQPFGGVQLLMIGDLHQLAPIIKPDDWELLSPYYETGYFFSSRAFQEASVLGLELTHVYRQSNEAFIKILNEIRENRLSEASREQLNTRYKPSALPGRKEGYITLTTHNASADRLNDEKLAAMDSPVVTFDAEVTGTFPEYAYPADELLQLKEGAQVMFVKNDSSSKKEYYNGKIGTVTEIDDEVIHVQCEGQSPITVNLEKWENITYTLNEETKEIDEEVVGSFSQYPLRLAWAITIHKSQGLTFEKAVIDAGASFAHGQTYVALSRCKTLEGIVLSSRISPSGIICDASVNQFTRAIEENPPTKQDLSEARRTCQFTLLDELFGYQALHEKVSHCHTTLHHHKNAVQGTLLEALTEILSTTLPEFTRIAGAFSRQVASLMEDDLGLEENEVIQDRIRKGCAYFSEQTRHAISERLDEATFETDNQSVKTLIGDALVAIREELIVKETCLKGCKEGFRVETFLSIRTRAFFKRQSITARAKAKVKSLSSEHPRLLNQLRDWRKQRAARDDINPSRVATLSSLVTISTEHPDTMAQLRTIQGMGAKRVKTYGAEIIEIVRAYSGKGENKTRTGIQQSLDLG</sequence>
<dbReference type="PANTHER" id="PTHR47642:SF5">
    <property type="entry name" value="ATP-DEPENDENT DNA HELICASE"/>
    <property type="match status" value="1"/>
</dbReference>